<keyword evidence="3" id="KW-1185">Reference proteome</keyword>
<keyword evidence="1" id="KW-1133">Transmembrane helix</keyword>
<feature type="transmembrane region" description="Helical" evidence="1">
    <location>
        <begin position="6"/>
        <end position="29"/>
    </location>
</feature>
<proteinExistence type="predicted"/>
<protein>
    <submittedName>
        <fullName evidence="2">Uncharacterized protein</fullName>
    </submittedName>
</protein>
<dbReference type="KEGG" id="fia:NA23_04430"/>
<sequence length="127" mass="15056">MHMTYQILGITSAVLLFFQISLFVFRRIYKYLPKKPTWFPLILKFLRRAHVYTGIALLIVGFIHGYLALGTIKLHTGLILWLGILLAFVGFLFKNKVGKKWIFYHRIMGFVLIALFFVHYFFPWLLK</sequence>
<evidence type="ECO:0000313" key="2">
    <source>
        <dbReference type="EMBL" id="AMW32599.2"/>
    </source>
</evidence>
<keyword evidence="1" id="KW-0812">Transmembrane</keyword>
<dbReference type="EMBL" id="CP014334">
    <property type="protein sequence ID" value="AMW32599.2"/>
    <property type="molecule type" value="Genomic_DNA"/>
</dbReference>
<dbReference type="RefSeq" id="WP_052107024.1">
    <property type="nucleotide sequence ID" value="NZ_JALBDC010000013.1"/>
</dbReference>
<dbReference type="RefSeq" id="WP_158510131.1">
    <property type="nucleotide sequence ID" value="NZ_CP014334.2"/>
</dbReference>
<name>A0AAI8GD04_FERIS</name>
<feature type="transmembrane region" description="Helical" evidence="1">
    <location>
        <begin position="105"/>
        <end position="126"/>
    </location>
</feature>
<feature type="transmembrane region" description="Helical" evidence="1">
    <location>
        <begin position="49"/>
        <end position="68"/>
    </location>
</feature>
<keyword evidence="1" id="KW-0472">Membrane</keyword>
<dbReference type="Proteomes" id="UP000093740">
    <property type="component" value="Chromosome"/>
</dbReference>
<accession>A0AAI8GD04</accession>
<feature type="transmembrane region" description="Helical" evidence="1">
    <location>
        <begin position="74"/>
        <end position="93"/>
    </location>
</feature>
<gene>
    <name evidence="2" type="ORF">NA23_04430</name>
</gene>
<organism evidence="2 3">
    <name type="scientific">Fervidobacterium islandicum</name>
    <dbReference type="NCBI Taxonomy" id="2423"/>
    <lineage>
        <taxon>Bacteria</taxon>
        <taxon>Thermotogati</taxon>
        <taxon>Thermotogota</taxon>
        <taxon>Thermotogae</taxon>
        <taxon>Thermotogales</taxon>
        <taxon>Fervidobacteriaceae</taxon>
        <taxon>Fervidobacterium</taxon>
    </lineage>
</organism>
<evidence type="ECO:0000256" key="1">
    <source>
        <dbReference type="SAM" id="Phobius"/>
    </source>
</evidence>
<evidence type="ECO:0000313" key="3">
    <source>
        <dbReference type="Proteomes" id="UP000093740"/>
    </source>
</evidence>
<dbReference type="AlphaFoldDB" id="A0AAI8GD04"/>
<reference evidence="2 3" key="1">
    <citation type="journal article" date="2015" name="Stand. Genomic Sci.">
        <title>Genome sequence of a native-feather degrading extremely thermophilic Eubacterium, Fervidobacterium islandicum AW-1.</title>
        <authorList>
            <person name="Lee Y.J."/>
            <person name="Jeong H."/>
            <person name="Park G.S."/>
            <person name="Kwak Y."/>
            <person name="Lee S.J."/>
            <person name="Lee S.J."/>
            <person name="Park M.K."/>
            <person name="Kim J.Y."/>
            <person name="Kang H.K."/>
            <person name="Shin J.H."/>
            <person name="Lee D.W."/>
        </authorList>
    </citation>
    <scope>NUCLEOTIDE SEQUENCE [LARGE SCALE GENOMIC DNA]</scope>
    <source>
        <strain evidence="2 3">AW-1</strain>
    </source>
</reference>